<protein>
    <submittedName>
        <fullName evidence="2">NAD-dependent epimerase/dehydratase family protein</fullName>
    </submittedName>
</protein>
<dbReference type="Pfam" id="PF13460">
    <property type="entry name" value="NAD_binding_10"/>
    <property type="match status" value="1"/>
</dbReference>
<name>A0A5B7SZJ1_9FLAO</name>
<dbReference type="EMBL" id="CP040710">
    <property type="protein sequence ID" value="QCX02341.1"/>
    <property type="molecule type" value="Genomic_DNA"/>
</dbReference>
<dbReference type="Proteomes" id="UP000310017">
    <property type="component" value="Chromosome"/>
</dbReference>
<keyword evidence="3" id="KW-1185">Reference proteome</keyword>
<evidence type="ECO:0000259" key="1">
    <source>
        <dbReference type="Pfam" id="PF13460"/>
    </source>
</evidence>
<accession>A0A5B7SZJ1</accession>
<dbReference type="KEGG" id="asag:FGM00_09955"/>
<feature type="domain" description="NAD(P)-binding" evidence="1">
    <location>
        <begin position="3"/>
        <end position="119"/>
    </location>
</feature>
<dbReference type="InterPro" id="IPR016040">
    <property type="entry name" value="NAD(P)-bd_dom"/>
</dbReference>
<dbReference type="PANTHER" id="PTHR14097">
    <property type="entry name" value="OXIDOREDUCTASE HTATIP2"/>
    <property type="match status" value="1"/>
</dbReference>
<proteinExistence type="predicted"/>
<gene>
    <name evidence="2" type="ORF">FGM00_09955</name>
</gene>
<reference evidence="2 3" key="1">
    <citation type="submission" date="2019-05" db="EMBL/GenBank/DDBJ databases">
        <title>Genome sequencing of F202Z8.</title>
        <authorList>
            <person name="Kwon Y.M."/>
        </authorList>
    </citation>
    <scope>NUCLEOTIDE SEQUENCE [LARGE SCALE GENOMIC DNA]</scope>
    <source>
        <strain evidence="2 3">F202Z8</strain>
    </source>
</reference>
<organism evidence="2 3">
    <name type="scientific">Aggregatimonas sangjinii</name>
    <dbReference type="NCBI Taxonomy" id="2583587"/>
    <lineage>
        <taxon>Bacteria</taxon>
        <taxon>Pseudomonadati</taxon>
        <taxon>Bacteroidota</taxon>
        <taxon>Flavobacteriia</taxon>
        <taxon>Flavobacteriales</taxon>
        <taxon>Flavobacteriaceae</taxon>
        <taxon>Aggregatimonas</taxon>
    </lineage>
</organism>
<evidence type="ECO:0000313" key="2">
    <source>
        <dbReference type="EMBL" id="QCX02341.1"/>
    </source>
</evidence>
<dbReference type="AlphaFoldDB" id="A0A5B7SZJ1"/>
<dbReference type="InterPro" id="IPR036291">
    <property type="entry name" value="NAD(P)-bd_dom_sf"/>
</dbReference>
<dbReference type="Gene3D" id="3.40.50.720">
    <property type="entry name" value="NAD(P)-binding Rossmann-like Domain"/>
    <property type="match status" value="1"/>
</dbReference>
<dbReference type="PANTHER" id="PTHR14097:SF7">
    <property type="entry name" value="OXIDOREDUCTASE HTATIP2"/>
    <property type="match status" value="1"/>
</dbReference>
<sequence>MIGATGAVGGHTVKELLQMPEIGKLTLLGRRTVPYLVSKVVDQYKINLFDPSSYAELVSGHQTAICTLGVGQSSKVSKEDFIKIDKQAVLDFAQECKKSGITHFELLASVGTSTESSSFYLRTKGELVEALKEMRFERLSVFQPSMILTPTNRYGFSQGVLLKFWPLLKPFLFGRLRKYRGVKVTDLGRAIARNVLTPKKREEYLVWDDFERLTK</sequence>
<dbReference type="SUPFAM" id="SSF51735">
    <property type="entry name" value="NAD(P)-binding Rossmann-fold domains"/>
    <property type="match status" value="1"/>
</dbReference>
<evidence type="ECO:0000313" key="3">
    <source>
        <dbReference type="Proteomes" id="UP000310017"/>
    </source>
</evidence>
<dbReference type="OrthoDB" id="9798632at2"/>